<dbReference type="Proteomes" id="UP000198948">
    <property type="component" value="Unassembled WGS sequence"/>
</dbReference>
<proteinExistence type="predicted"/>
<gene>
    <name evidence="2" type="ORF">SAMN04488559_12818</name>
</gene>
<evidence type="ECO:0000259" key="1">
    <source>
        <dbReference type="PROSITE" id="PS51186"/>
    </source>
</evidence>
<keyword evidence="2" id="KW-0808">Transferase</keyword>
<organism evidence="2 3">
    <name type="scientific">Isobaculum melis</name>
    <dbReference type="NCBI Taxonomy" id="142588"/>
    <lineage>
        <taxon>Bacteria</taxon>
        <taxon>Bacillati</taxon>
        <taxon>Bacillota</taxon>
        <taxon>Bacilli</taxon>
        <taxon>Lactobacillales</taxon>
        <taxon>Carnobacteriaceae</taxon>
        <taxon>Isobaculum</taxon>
    </lineage>
</organism>
<dbReference type="InterPro" id="IPR000182">
    <property type="entry name" value="GNAT_dom"/>
</dbReference>
<dbReference type="STRING" id="142588.SAMN04488559_12818"/>
<dbReference type="GO" id="GO:0016747">
    <property type="term" value="F:acyltransferase activity, transferring groups other than amino-acyl groups"/>
    <property type="evidence" value="ECO:0007669"/>
    <property type="project" value="InterPro"/>
</dbReference>
<dbReference type="SUPFAM" id="SSF55729">
    <property type="entry name" value="Acyl-CoA N-acyltransferases (Nat)"/>
    <property type="match status" value="1"/>
</dbReference>
<dbReference type="AlphaFoldDB" id="A0A1H9UEM6"/>
<dbReference type="OrthoDB" id="9797989at2"/>
<dbReference type="CDD" id="cd04301">
    <property type="entry name" value="NAT_SF"/>
    <property type="match status" value="1"/>
</dbReference>
<name>A0A1H9UEM6_9LACT</name>
<dbReference type="Gene3D" id="3.40.630.30">
    <property type="match status" value="1"/>
</dbReference>
<protein>
    <submittedName>
        <fullName evidence="2">Acetyltransferase (GNAT) family protein</fullName>
    </submittedName>
</protein>
<sequence length="169" mass="18793">MQRHIMSLDLTAQTFSKQHDTQIKPLSFPVDLQTLGELFYESYTGSIDSKNESLLDWKVELYKTLEGEYGAVIQPGTVIYQGNDELAGCVIVSFYKAVPLIAYVVVAPKYRGQQLAKKMIRYAAEKLAEAGYKQVCLAVTVGNLAAEKTYQALGFNVIEGGWATILKEK</sequence>
<dbReference type="EMBL" id="FOHA01000028">
    <property type="protein sequence ID" value="SES07799.1"/>
    <property type="molecule type" value="Genomic_DNA"/>
</dbReference>
<dbReference type="InterPro" id="IPR016181">
    <property type="entry name" value="Acyl_CoA_acyltransferase"/>
</dbReference>
<evidence type="ECO:0000313" key="3">
    <source>
        <dbReference type="Proteomes" id="UP000198948"/>
    </source>
</evidence>
<dbReference type="PROSITE" id="PS51186">
    <property type="entry name" value="GNAT"/>
    <property type="match status" value="1"/>
</dbReference>
<dbReference type="Pfam" id="PF00583">
    <property type="entry name" value="Acetyltransf_1"/>
    <property type="match status" value="1"/>
</dbReference>
<reference evidence="2 3" key="1">
    <citation type="submission" date="2016-10" db="EMBL/GenBank/DDBJ databases">
        <authorList>
            <person name="de Groot N.N."/>
        </authorList>
    </citation>
    <scope>NUCLEOTIDE SEQUENCE [LARGE SCALE GENOMIC DNA]</scope>
    <source>
        <strain evidence="2 3">DSM 13760</strain>
    </source>
</reference>
<evidence type="ECO:0000313" key="2">
    <source>
        <dbReference type="EMBL" id="SES07799.1"/>
    </source>
</evidence>
<keyword evidence="3" id="KW-1185">Reference proteome</keyword>
<feature type="domain" description="N-acetyltransferase" evidence="1">
    <location>
        <begin position="21"/>
        <end position="169"/>
    </location>
</feature>
<dbReference type="RefSeq" id="WP_092654139.1">
    <property type="nucleotide sequence ID" value="NZ_FOHA01000028.1"/>
</dbReference>
<accession>A0A1H9UEM6</accession>